<reference evidence="3 5" key="2">
    <citation type="submission" date="2019-09" db="EMBL/GenBank/DDBJ databases">
        <title>Genome sequencing of Lactobacillus acetotolerans.</title>
        <authorList>
            <person name="Kim K."/>
        </authorList>
    </citation>
    <scope>NUCLEOTIDE SEQUENCE [LARGE SCALE GENOMIC DNA]</scope>
    <source>
        <strain evidence="3 5">LA749</strain>
    </source>
</reference>
<keyword evidence="4" id="KW-1185">Reference proteome</keyword>
<reference evidence="2 4" key="1">
    <citation type="submission" date="2015-03" db="EMBL/GenBank/DDBJ databases">
        <title>Complete genome sequence of Lactobacillus acetotolerans NBRC 13120.</title>
        <authorList>
            <person name="Toh H."/>
            <person name="Morita H."/>
            <person name="Fujita N."/>
        </authorList>
    </citation>
    <scope>NUCLEOTIDE SEQUENCE [LARGE SCALE GENOMIC DNA]</scope>
    <source>
        <strain evidence="2 4">NBRC 13120</strain>
    </source>
</reference>
<organism evidence="2 4">
    <name type="scientific">Lactobacillus acetotolerans</name>
    <dbReference type="NCBI Taxonomy" id="1600"/>
    <lineage>
        <taxon>Bacteria</taxon>
        <taxon>Bacillati</taxon>
        <taxon>Bacillota</taxon>
        <taxon>Bacilli</taxon>
        <taxon>Lactobacillales</taxon>
        <taxon>Lactobacillaceae</taxon>
        <taxon>Lactobacillus</taxon>
    </lineage>
</organism>
<evidence type="ECO:0000313" key="5">
    <source>
        <dbReference type="Proteomes" id="UP000325393"/>
    </source>
</evidence>
<sequence>MLKVTVINEIMKVGSTIPLRVTCSDFKQYILKGINKNVPTGKALFNEVVASRFAKLIGLDTPNTAIGILPESIITSSDIINLKKYGFKSGQCH</sequence>
<dbReference type="AlphaFoldDB" id="A0A0D6A2H1"/>
<evidence type="ECO:0000259" key="1">
    <source>
        <dbReference type="Pfam" id="PF20613"/>
    </source>
</evidence>
<dbReference type="Proteomes" id="UP000325393">
    <property type="component" value="Chromosome"/>
</dbReference>
<gene>
    <name evidence="3" type="ORF">LA749_01710</name>
    <name evidence="2" type="ORF">LBAT_0316</name>
</gene>
<dbReference type="PATRIC" id="fig|1600.4.peg.323"/>
<accession>A0A0D6A2H1</accession>
<evidence type="ECO:0000313" key="2">
    <source>
        <dbReference type="EMBL" id="BAQ56705.1"/>
    </source>
</evidence>
<feature type="domain" description="HipA-like kinase" evidence="1">
    <location>
        <begin position="6"/>
        <end position="75"/>
    </location>
</feature>
<dbReference type="OrthoDB" id="2939938at2"/>
<name>A0A0D6A2H1_9LACO</name>
<dbReference type="EMBL" id="AP014808">
    <property type="protein sequence ID" value="BAQ56705.1"/>
    <property type="molecule type" value="Genomic_DNA"/>
</dbReference>
<proteinExistence type="predicted"/>
<dbReference type="Pfam" id="PF20613">
    <property type="entry name" value="HipA_2"/>
    <property type="match status" value="1"/>
</dbReference>
<dbReference type="STRING" id="1600.LBAT_0316"/>
<dbReference type="InterPro" id="IPR046748">
    <property type="entry name" value="HipA_2"/>
</dbReference>
<dbReference type="Proteomes" id="UP000035709">
    <property type="component" value="Chromosome"/>
</dbReference>
<evidence type="ECO:0000313" key="3">
    <source>
        <dbReference type="EMBL" id="QFG50814.1"/>
    </source>
</evidence>
<dbReference type="GeneID" id="78211690"/>
<dbReference type="KEGG" id="lae:LBAT_0316"/>
<protein>
    <recommendedName>
        <fullName evidence="1">HipA-like kinase domain-containing protein</fullName>
    </recommendedName>
</protein>
<evidence type="ECO:0000313" key="4">
    <source>
        <dbReference type="Proteomes" id="UP000035709"/>
    </source>
</evidence>
<dbReference type="EMBL" id="CP044496">
    <property type="protein sequence ID" value="QFG50814.1"/>
    <property type="molecule type" value="Genomic_DNA"/>
</dbReference>
<dbReference type="RefSeq" id="WP_056970365.1">
    <property type="nucleotide sequence ID" value="NZ_AP014808.1"/>
</dbReference>